<name>A0A1C7PCP4_9BACT</name>
<dbReference type="STRING" id="1679444.PYTT_0867"/>
<dbReference type="Proteomes" id="UP000176204">
    <property type="component" value="Chromosome I"/>
</dbReference>
<dbReference type="KEGG" id="agl:PYTT_0867"/>
<evidence type="ECO:0000313" key="1">
    <source>
        <dbReference type="EMBL" id="SEH80294.1"/>
    </source>
</evidence>
<keyword evidence="2" id="KW-1185">Reference proteome</keyword>
<evidence type="ECO:0000313" key="2">
    <source>
        <dbReference type="Proteomes" id="UP000176204"/>
    </source>
</evidence>
<proteinExistence type="predicted"/>
<dbReference type="EMBL" id="LT629973">
    <property type="protein sequence ID" value="SEH80294.1"/>
    <property type="molecule type" value="Genomic_DNA"/>
</dbReference>
<dbReference type="PATRIC" id="fig|1679444.3.peg.2642"/>
<reference evidence="2" key="1">
    <citation type="submission" date="2016-09" db="EMBL/GenBank/DDBJ databases">
        <authorList>
            <person name="Koehorst J."/>
        </authorList>
    </citation>
    <scope>NUCLEOTIDE SEQUENCE [LARGE SCALE GENOMIC DNA]</scope>
</reference>
<gene>
    <name evidence="1" type="ORF">PYTT_0867</name>
</gene>
<accession>A0A1C7PCP4</accession>
<organism evidence="1 2">
    <name type="scientific">Akkermansia glycaniphila</name>
    <dbReference type="NCBI Taxonomy" id="1679444"/>
    <lineage>
        <taxon>Bacteria</taxon>
        <taxon>Pseudomonadati</taxon>
        <taxon>Verrucomicrobiota</taxon>
        <taxon>Verrucomicrobiia</taxon>
        <taxon>Verrucomicrobiales</taxon>
        <taxon>Akkermansiaceae</taxon>
        <taxon>Akkermansia</taxon>
    </lineage>
</organism>
<protein>
    <submittedName>
        <fullName evidence="1">Uncharacterized protein</fullName>
    </submittedName>
</protein>
<dbReference type="AlphaFoldDB" id="A0A1C7PCP4"/>
<sequence>MGLCFVGQRLLYEYLEESQAHFIAENPYFVTLGRLQNVEDLKGDAVILGSSMTERLQSSDSVSVIGVPGSSFLGGMLFLKKCRFKPGTVAVVEGNLITSGTNAGVIRDTEKWDFRLFQGSRHFSIRSKPSSLLLTFLYDKLLSHAGADRADSCFDEEGFHPEREVHSGGAGAPDGRLNAVMQGIQDLQKQGFRPCIVWYPTHLPESDDTRRNRSVCMEAAARTGVPFLDYSDAPFKDRLRFTDTHHLKSTARETSTFRNTIARDAMKASR</sequence>